<name>A0A2P2Q9F4_RHIMU</name>
<dbReference type="EMBL" id="GGEC01083142">
    <property type="protein sequence ID" value="MBX63626.1"/>
    <property type="molecule type" value="Transcribed_RNA"/>
</dbReference>
<protein>
    <submittedName>
        <fullName evidence="1">Uncharacterized protein</fullName>
    </submittedName>
</protein>
<dbReference type="AlphaFoldDB" id="A0A2P2Q9F4"/>
<sequence length="42" mass="4671">MKYVSVIRVATAIVNAKRILYWDGSTRGSTMYGLSSCNNSEK</sequence>
<evidence type="ECO:0000313" key="1">
    <source>
        <dbReference type="EMBL" id="MBX63626.1"/>
    </source>
</evidence>
<proteinExistence type="predicted"/>
<accession>A0A2P2Q9F4</accession>
<organism evidence="1">
    <name type="scientific">Rhizophora mucronata</name>
    <name type="common">Asiatic mangrove</name>
    <dbReference type="NCBI Taxonomy" id="61149"/>
    <lineage>
        <taxon>Eukaryota</taxon>
        <taxon>Viridiplantae</taxon>
        <taxon>Streptophyta</taxon>
        <taxon>Embryophyta</taxon>
        <taxon>Tracheophyta</taxon>
        <taxon>Spermatophyta</taxon>
        <taxon>Magnoliopsida</taxon>
        <taxon>eudicotyledons</taxon>
        <taxon>Gunneridae</taxon>
        <taxon>Pentapetalae</taxon>
        <taxon>rosids</taxon>
        <taxon>fabids</taxon>
        <taxon>Malpighiales</taxon>
        <taxon>Rhizophoraceae</taxon>
        <taxon>Rhizophora</taxon>
    </lineage>
</organism>
<reference evidence="1" key="1">
    <citation type="submission" date="2018-02" db="EMBL/GenBank/DDBJ databases">
        <title>Rhizophora mucronata_Transcriptome.</title>
        <authorList>
            <person name="Meera S.P."/>
            <person name="Sreeshan A."/>
            <person name="Augustine A."/>
        </authorList>
    </citation>
    <scope>NUCLEOTIDE SEQUENCE</scope>
    <source>
        <tissue evidence="1">Leaf</tissue>
    </source>
</reference>